<organism evidence="2 3">
    <name type="scientific">Oceanitalea stevensii</name>
    <dbReference type="NCBI Taxonomy" id="2763072"/>
    <lineage>
        <taxon>Bacteria</taxon>
        <taxon>Bacillati</taxon>
        <taxon>Actinomycetota</taxon>
        <taxon>Actinomycetes</taxon>
        <taxon>Micrococcales</taxon>
        <taxon>Bogoriellaceae</taxon>
        <taxon>Georgenia</taxon>
    </lineage>
</organism>
<gene>
    <name evidence="2" type="ORF">H9624_01375</name>
</gene>
<reference evidence="2 3" key="1">
    <citation type="submission" date="2020-08" db="EMBL/GenBank/DDBJ databases">
        <title>A Genomic Blueprint of the Chicken Gut Microbiome.</title>
        <authorList>
            <person name="Gilroy R."/>
            <person name="Ravi A."/>
            <person name="Getino M."/>
            <person name="Pursley I."/>
            <person name="Horton D.L."/>
            <person name="Alikhan N.-F."/>
            <person name="Baker D."/>
            <person name="Gharbi K."/>
            <person name="Hall N."/>
            <person name="Watson M."/>
            <person name="Adriaenssens E.M."/>
            <person name="Foster-Nyarko E."/>
            <person name="Jarju S."/>
            <person name="Secka A."/>
            <person name="Antonio M."/>
            <person name="Oren A."/>
            <person name="Chaudhuri R."/>
            <person name="La Ragione R.M."/>
            <person name="Hildebrand F."/>
            <person name="Pallen M.J."/>
        </authorList>
    </citation>
    <scope>NUCLEOTIDE SEQUENCE [LARGE SCALE GENOMIC DNA]</scope>
    <source>
        <strain evidence="2 3">Sa1BUA1</strain>
    </source>
</reference>
<dbReference type="PANTHER" id="PTHR34818:SF1">
    <property type="entry name" value="PROTEIN BLI-3"/>
    <property type="match status" value="1"/>
</dbReference>
<dbReference type="InterPro" id="IPR038725">
    <property type="entry name" value="YdaG_split_barrel_FMN-bd"/>
</dbReference>
<comment type="caution">
    <text evidence="2">The sequence shown here is derived from an EMBL/GenBank/DDBJ whole genome shotgun (WGS) entry which is preliminary data.</text>
</comment>
<accession>A0ABR8YY42</accession>
<dbReference type="Pfam" id="PF16242">
    <property type="entry name" value="Pyrid_ox_like"/>
    <property type="match status" value="1"/>
</dbReference>
<dbReference type="InterPro" id="IPR052917">
    <property type="entry name" value="Stress-Dev_Protein"/>
</dbReference>
<dbReference type="EMBL" id="JACSPO010000001">
    <property type="protein sequence ID" value="MBD8060970.1"/>
    <property type="molecule type" value="Genomic_DNA"/>
</dbReference>
<evidence type="ECO:0000313" key="2">
    <source>
        <dbReference type="EMBL" id="MBD8060970.1"/>
    </source>
</evidence>
<evidence type="ECO:0000259" key="1">
    <source>
        <dbReference type="Pfam" id="PF16242"/>
    </source>
</evidence>
<dbReference type="InterPro" id="IPR012349">
    <property type="entry name" value="Split_barrel_FMN-bd"/>
</dbReference>
<evidence type="ECO:0000313" key="3">
    <source>
        <dbReference type="Proteomes" id="UP000661894"/>
    </source>
</evidence>
<keyword evidence="3" id="KW-1185">Reference proteome</keyword>
<protein>
    <submittedName>
        <fullName evidence="2">Pyridoxamine 5'-phosphate oxidase family protein</fullName>
    </submittedName>
</protein>
<sequence length="160" mass="17365">MTDEGIKKVAELMKDARIAMLTTVDADGRLVSRPMGLQEVEFDGDLWFFADDRSDAVSEVAANPAVNVSFSSGDSWVSVTGNASVVRDRAKSEELWNSFVEAWFPDGPDTPGVVLLKVDTHAAQYWDTPGGKVVQLYSMIKSKVAGERYDGGDSGTVQLD</sequence>
<dbReference type="RefSeq" id="WP_251838117.1">
    <property type="nucleotide sequence ID" value="NZ_JACSPO010000001.1"/>
</dbReference>
<proteinExistence type="predicted"/>
<dbReference type="SUPFAM" id="SSF50475">
    <property type="entry name" value="FMN-binding split barrel"/>
    <property type="match status" value="1"/>
</dbReference>
<dbReference type="Gene3D" id="2.30.110.10">
    <property type="entry name" value="Electron Transport, Fmn-binding Protein, Chain A"/>
    <property type="match status" value="1"/>
</dbReference>
<dbReference type="PANTHER" id="PTHR34818">
    <property type="entry name" value="PROTEIN BLI-3"/>
    <property type="match status" value="1"/>
</dbReference>
<feature type="domain" description="General stress protein FMN-binding split barrel" evidence="1">
    <location>
        <begin position="6"/>
        <end position="150"/>
    </location>
</feature>
<dbReference type="Proteomes" id="UP000661894">
    <property type="component" value="Unassembled WGS sequence"/>
</dbReference>
<name>A0ABR8YY42_9MICO</name>